<accession>A0A9D1D2H4</accession>
<evidence type="ECO:0000313" key="2">
    <source>
        <dbReference type="Proteomes" id="UP000824261"/>
    </source>
</evidence>
<reference evidence="1" key="1">
    <citation type="submission" date="2020-10" db="EMBL/GenBank/DDBJ databases">
        <authorList>
            <person name="Gilroy R."/>
        </authorList>
    </citation>
    <scope>NUCLEOTIDE SEQUENCE</scope>
    <source>
        <strain evidence="1">ChiGjej1B1-2707</strain>
    </source>
</reference>
<dbReference type="Proteomes" id="UP000824261">
    <property type="component" value="Unassembled WGS sequence"/>
</dbReference>
<proteinExistence type="predicted"/>
<dbReference type="EMBL" id="DVGB01000010">
    <property type="protein sequence ID" value="HIR00873.1"/>
    <property type="molecule type" value="Genomic_DNA"/>
</dbReference>
<comment type="caution">
    <text evidence="1">The sequence shown here is derived from an EMBL/GenBank/DDBJ whole genome shotgun (WGS) entry which is preliminary data.</text>
</comment>
<reference evidence="1" key="2">
    <citation type="journal article" date="2021" name="PeerJ">
        <title>Extensive microbial diversity within the chicken gut microbiome revealed by metagenomics and culture.</title>
        <authorList>
            <person name="Gilroy R."/>
            <person name="Ravi A."/>
            <person name="Getino M."/>
            <person name="Pursley I."/>
            <person name="Horton D.L."/>
            <person name="Alikhan N.F."/>
            <person name="Baker D."/>
            <person name="Gharbi K."/>
            <person name="Hall N."/>
            <person name="Watson M."/>
            <person name="Adriaenssens E.M."/>
            <person name="Foster-Nyarko E."/>
            <person name="Jarju S."/>
            <person name="Secka A."/>
            <person name="Antonio M."/>
            <person name="Oren A."/>
            <person name="Chaudhuri R.R."/>
            <person name="La Ragione R."/>
            <person name="Hildebrand F."/>
            <person name="Pallen M.J."/>
        </authorList>
    </citation>
    <scope>NUCLEOTIDE SEQUENCE</scope>
    <source>
        <strain evidence="1">ChiGjej1B1-2707</strain>
    </source>
</reference>
<sequence>MICTNTQKSESAIALADSIDDVKLSLEGLSTISVALAESELADKPSLTVIANVLDECKGALGRVSERIMELPWEAPSAEGECKTFTSGRFVYAIMDCKAPHTGEIGA</sequence>
<dbReference type="AlphaFoldDB" id="A0A9D1D2H4"/>
<gene>
    <name evidence="1" type="ORF">IAA69_01140</name>
</gene>
<organism evidence="1 2">
    <name type="scientific">Candidatus Aveggerthella stercoripullorum</name>
    <dbReference type="NCBI Taxonomy" id="2840688"/>
    <lineage>
        <taxon>Bacteria</taxon>
        <taxon>Bacillati</taxon>
        <taxon>Actinomycetota</taxon>
        <taxon>Coriobacteriia</taxon>
        <taxon>Eggerthellales</taxon>
        <taxon>Eggerthellaceae</taxon>
        <taxon>Eggerthellaceae incertae sedis</taxon>
        <taxon>Candidatus Aveggerthella</taxon>
    </lineage>
</organism>
<name>A0A9D1D2H4_9ACTN</name>
<protein>
    <submittedName>
        <fullName evidence="1">Uncharacterized protein</fullName>
    </submittedName>
</protein>
<evidence type="ECO:0000313" key="1">
    <source>
        <dbReference type="EMBL" id="HIR00873.1"/>
    </source>
</evidence>